<dbReference type="Proteomes" id="UP000000852">
    <property type="component" value="Chromosome"/>
</dbReference>
<proteinExistence type="predicted"/>
<dbReference type="KEGG" id="phe:Phep_0358"/>
<organism evidence="2 3">
    <name type="scientific">Pedobacter heparinus (strain ATCC 13125 / DSM 2366 / CIP 104194 / JCM 7457 / NBRC 12017 / NCIMB 9290 / NRRL B-14731 / HIM 762-3)</name>
    <dbReference type="NCBI Taxonomy" id="485917"/>
    <lineage>
        <taxon>Bacteria</taxon>
        <taxon>Pseudomonadati</taxon>
        <taxon>Bacteroidota</taxon>
        <taxon>Sphingobacteriia</taxon>
        <taxon>Sphingobacteriales</taxon>
        <taxon>Sphingobacteriaceae</taxon>
        <taxon>Pedobacter</taxon>
    </lineage>
</organism>
<dbReference type="Gene3D" id="2.120.10.30">
    <property type="entry name" value="TolB, C-terminal domain"/>
    <property type="match status" value="1"/>
</dbReference>
<dbReference type="InterPro" id="IPR011042">
    <property type="entry name" value="6-blade_b-propeller_TolB-like"/>
</dbReference>
<evidence type="ECO:0000313" key="2">
    <source>
        <dbReference type="EMBL" id="ACU02582.1"/>
    </source>
</evidence>
<dbReference type="AlphaFoldDB" id="C6XZA0"/>
<dbReference type="InterPro" id="IPR011989">
    <property type="entry name" value="ARM-like"/>
</dbReference>
<dbReference type="InterPro" id="IPR013428">
    <property type="entry name" value="Membrane-bound_put_N"/>
</dbReference>
<dbReference type="PANTHER" id="PTHR33546">
    <property type="entry name" value="LARGE, MULTIFUNCTIONAL SECRETED PROTEIN-RELATED"/>
    <property type="match status" value="1"/>
</dbReference>
<dbReference type="RefSeq" id="WP_012780535.1">
    <property type="nucleotide sequence ID" value="NC_013061.1"/>
</dbReference>
<dbReference type="Gene3D" id="1.25.10.10">
    <property type="entry name" value="Leucine-rich Repeat Variant"/>
    <property type="match status" value="1"/>
</dbReference>
<evidence type="ECO:0000313" key="3">
    <source>
        <dbReference type="Proteomes" id="UP000000852"/>
    </source>
</evidence>
<dbReference type="InterPro" id="IPR016024">
    <property type="entry name" value="ARM-type_fold"/>
</dbReference>
<dbReference type="EMBL" id="CP001681">
    <property type="protein sequence ID" value="ACU02582.1"/>
    <property type="molecule type" value="Genomic_DNA"/>
</dbReference>
<reference evidence="2 3" key="1">
    <citation type="journal article" date="2009" name="Stand. Genomic Sci.">
        <title>Complete genome sequence of Pedobacter heparinus type strain (HIM 762-3).</title>
        <authorList>
            <person name="Han C."/>
            <person name="Spring S."/>
            <person name="Lapidus A."/>
            <person name="Del Rio T.G."/>
            <person name="Tice H."/>
            <person name="Copeland A."/>
            <person name="Cheng J.F."/>
            <person name="Lucas S."/>
            <person name="Chen F."/>
            <person name="Nolan M."/>
            <person name="Bruce D."/>
            <person name="Goodwin L."/>
            <person name="Pitluck S."/>
            <person name="Ivanova N."/>
            <person name="Mavromatis K."/>
            <person name="Mikhailova N."/>
            <person name="Pati A."/>
            <person name="Chen A."/>
            <person name="Palaniappan K."/>
            <person name="Land M."/>
            <person name="Hauser L."/>
            <person name="Chang Y.J."/>
            <person name="Jeffries C.C."/>
            <person name="Saunders E."/>
            <person name="Chertkov O."/>
            <person name="Brettin T."/>
            <person name="Goker M."/>
            <person name="Rohde M."/>
            <person name="Bristow J."/>
            <person name="Eisen J.A."/>
            <person name="Markowitz V."/>
            <person name="Hugenholtz P."/>
            <person name="Kyrpides N.C."/>
            <person name="Klenk H.P."/>
            <person name="Detter J.C."/>
        </authorList>
    </citation>
    <scope>NUCLEOTIDE SEQUENCE [LARGE SCALE GENOMIC DNA]</scope>
    <source>
        <strain evidence="3">ATCC 13125 / DSM 2366 / CIP 104194 / JCM 7457 / NBRC 12017 / NCIMB 9290 / NRRL B-14731 / HIM 762-3</strain>
    </source>
</reference>
<dbReference type="HOGENOM" id="CLU_014205_0_0_10"/>
<gene>
    <name evidence="2" type="ordered locus">Phep_0358</name>
</gene>
<dbReference type="STRING" id="485917.Phep_0358"/>
<feature type="domain" description="DUF7133" evidence="1">
    <location>
        <begin position="35"/>
        <end position="432"/>
    </location>
</feature>
<dbReference type="SUPFAM" id="SSF48371">
    <property type="entry name" value="ARM repeat"/>
    <property type="match status" value="1"/>
</dbReference>
<protein>
    <submittedName>
        <fullName evidence="2">Membrane-bound dehydrogenase domain protein</fullName>
    </submittedName>
</protein>
<evidence type="ECO:0000259" key="1">
    <source>
        <dbReference type="Pfam" id="PF23500"/>
    </source>
</evidence>
<dbReference type="eggNOG" id="COG2133">
    <property type="taxonomic scope" value="Bacteria"/>
</dbReference>
<sequence length="712" mass="78876">MKALNLKRNLIWITMVAVVFASCSKKKKYEESRTAEESISTFDMLNGFKAEVYATEPNVTDPVELTFDEEGNAYVIEMGDYPYKAVKGQGKGQIRKLIDKDHDGKIDTSVIFASKLESGTSILPWEGGLLVTAAPNIFFMKDTTGDGKADIKEVLFTGFFEDNSEAQITSLRYGIDNWIYANNGGMAGEITFSRKPNAPALQIKGGDFRFRLDKGLFEVESGAGQYGLDMDDLGHRFYTNNSRHISNSPIAGRYLKRHDHMNFKSVVNIYAAEPIMYQATPAPWWRAERTKARNANFEKEKLDRKEYAEGRFTAASGGTIYAGDAYPKEFYGSSFIGDVAGSLVHRDIIEIGNDGPFFNAKRSAKEEKREFIASTDPWFRPCNFTLGYDGNLYMVDMYRQHIETPVSIPDSLKMDMDFMRGNNFGRIYRIVSTEAKAQKSLPPHMRNQFGQELVAYLGHPNRWWRLNAQRIIIERKDKSAIPALVKMFNEDKNPISRLHALYTLEGLDALNAELVGKALTDANAGLREHGAILSERFPELAGQLVKTIADPVGLVSLQATLSAGQLKAGQVVPAFASLIEKKYKDMWFSNAVLSSNPGSSFELVDQLAKNGAFFTAPDSAKLAFVKNISTIIGSRKSGAEVSKLLAFFSSPAVKTDQKWVQEGLNGLATGFKKSKNKEGNAAIAATLKKLEGSAVAENKKAYQDAAEALKGS</sequence>
<dbReference type="Pfam" id="PF23500">
    <property type="entry name" value="DUF7133"/>
    <property type="match status" value="1"/>
</dbReference>
<dbReference type="eggNOG" id="COG1413">
    <property type="taxonomic scope" value="Bacteria"/>
</dbReference>
<dbReference type="PROSITE" id="PS51257">
    <property type="entry name" value="PROKAR_LIPOPROTEIN"/>
    <property type="match status" value="1"/>
</dbReference>
<dbReference type="NCBIfam" id="TIGR02604">
    <property type="entry name" value="Piru_Ver_Nterm"/>
    <property type="match status" value="1"/>
</dbReference>
<dbReference type="InterPro" id="IPR055557">
    <property type="entry name" value="DUF7133"/>
</dbReference>
<name>C6XZA0_PEDHD</name>
<accession>C6XZA0</accession>
<keyword evidence="3" id="KW-1185">Reference proteome</keyword>
<dbReference type="OrthoDB" id="9811395at2"/>
<dbReference type="PANTHER" id="PTHR33546:SF1">
    <property type="entry name" value="LARGE, MULTIFUNCTIONAL SECRETED PROTEIN"/>
    <property type="match status" value="1"/>
</dbReference>